<dbReference type="EMBL" id="BGPR01032329">
    <property type="protein sequence ID" value="GBO05830.1"/>
    <property type="molecule type" value="Genomic_DNA"/>
</dbReference>
<proteinExistence type="predicted"/>
<protein>
    <submittedName>
        <fullName evidence="1">Uncharacterized protein</fullName>
    </submittedName>
</protein>
<organism evidence="1 3">
    <name type="scientific">Araneus ventricosus</name>
    <name type="common">Orbweaver spider</name>
    <name type="synonym">Epeira ventricosa</name>
    <dbReference type="NCBI Taxonomy" id="182803"/>
    <lineage>
        <taxon>Eukaryota</taxon>
        <taxon>Metazoa</taxon>
        <taxon>Ecdysozoa</taxon>
        <taxon>Arthropoda</taxon>
        <taxon>Chelicerata</taxon>
        <taxon>Arachnida</taxon>
        <taxon>Araneae</taxon>
        <taxon>Araneomorphae</taxon>
        <taxon>Entelegynae</taxon>
        <taxon>Araneoidea</taxon>
        <taxon>Araneidae</taxon>
        <taxon>Araneus</taxon>
    </lineage>
</organism>
<name>A0A4Y2TYX6_ARAVE</name>
<dbReference type="Proteomes" id="UP000499080">
    <property type="component" value="Unassembled WGS sequence"/>
</dbReference>
<evidence type="ECO:0000313" key="2">
    <source>
        <dbReference type="EMBL" id="GBO05830.1"/>
    </source>
</evidence>
<dbReference type="AlphaFoldDB" id="A0A4Y2TYX6"/>
<gene>
    <name evidence="1" type="ORF">AVEN_242358_1</name>
    <name evidence="2" type="ORF">AVEN_56839_1</name>
</gene>
<reference evidence="1 3" key="1">
    <citation type="journal article" date="2019" name="Sci. Rep.">
        <title>Orb-weaving spider Araneus ventricosus genome elucidates the spidroin gene catalogue.</title>
        <authorList>
            <person name="Kono N."/>
            <person name="Nakamura H."/>
            <person name="Ohtoshi R."/>
            <person name="Moran D.A.P."/>
            <person name="Shinohara A."/>
            <person name="Yoshida Y."/>
            <person name="Fujiwara M."/>
            <person name="Mori M."/>
            <person name="Tomita M."/>
            <person name="Arakawa K."/>
        </authorList>
    </citation>
    <scope>NUCLEOTIDE SEQUENCE [LARGE SCALE GENOMIC DNA]</scope>
</reference>
<evidence type="ECO:0000313" key="3">
    <source>
        <dbReference type="Proteomes" id="UP000499080"/>
    </source>
</evidence>
<comment type="caution">
    <text evidence="1">The sequence shown here is derived from an EMBL/GenBank/DDBJ whole genome shotgun (WGS) entry which is preliminary data.</text>
</comment>
<accession>A0A4Y2TYX6</accession>
<sequence>MVWGHSTSFHLYPIHLDRSFTTAPLHANGVVALYVIPFVSHPFRQQIPPVTPIPYPRLACIEQLAPTLLSRSYFLRFYGPVVQMDQWMSGMVGYTTFHSLSFQFHTDDRF</sequence>
<evidence type="ECO:0000313" key="1">
    <source>
        <dbReference type="EMBL" id="GBO05828.1"/>
    </source>
</evidence>
<keyword evidence="3" id="KW-1185">Reference proteome</keyword>
<dbReference type="EMBL" id="BGPR01032327">
    <property type="protein sequence ID" value="GBO05828.1"/>
    <property type="molecule type" value="Genomic_DNA"/>
</dbReference>